<sequence>MSKALADKGYYKQKGLVKKVIDKYVGEIEMIETKHVLRVNQEELETVIPQIGGLVRIVNGAYRGELARLLGINTEKFCAKVEIEKGVYEGRVLPTIEYEDICKVAL</sequence>
<comment type="caution">
    <text evidence="1">The sequence shown here is derived from an EMBL/GenBank/DDBJ whole genome shotgun (WGS) entry which is preliminary data.</text>
</comment>
<evidence type="ECO:0000313" key="2">
    <source>
        <dbReference type="Proteomes" id="UP001057402"/>
    </source>
</evidence>
<evidence type="ECO:0000313" key="1">
    <source>
        <dbReference type="EMBL" id="KAI4341906.1"/>
    </source>
</evidence>
<dbReference type="EMBL" id="CM042886">
    <property type="protein sequence ID" value="KAI4341906.1"/>
    <property type="molecule type" value="Genomic_DNA"/>
</dbReference>
<reference evidence="2" key="1">
    <citation type="journal article" date="2023" name="Front. Plant Sci.">
        <title>Chromosomal-level genome assembly of Melastoma candidum provides insights into trichome evolution.</title>
        <authorList>
            <person name="Zhong Y."/>
            <person name="Wu W."/>
            <person name="Sun C."/>
            <person name="Zou P."/>
            <person name="Liu Y."/>
            <person name="Dai S."/>
            <person name="Zhou R."/>
        </authorList>
    </citation>
    <scope>NUCLEOTIDE SEQUENCE [LARGE SCALE GENOMIC DNA]</scope>
</reference>
<proteinExistence type="predicted"/>
<protein>
    <submittedName>
        <fullName evidence="1">Uncharacterized protein</fullName>
    </submittedName>
</protein>
<gene>
    <name evidence="1" type="ORF">MLD38_026576</name>
</gene>
<name>A0ACB9P0V8_9MYRT</name>
<organism evidence="1 2">
    <name type="scientific">Melastoma candidum</name>
    <dbReference type="NCBI Taxonomy" id="119954"/>
    <lineage>
        <taxon>Eukaryota</taxon>
        <taxon>Viridiplantae</taxon>
        <taxon>Streptophyta</taxon>
        <taxon>Embryophyta</taxon>
        <taxon>Tracheophyta</taxon>
        <taxon>Spermatophyta</taxon>
        <taxon>Magnoliopsida</taxon>
        <taxon>eudicotyledons</taxon>
        <taxon>Gunneridae</taxon>
        <taxon>Pentapetalae</taxon>
        <taxon>rosids</taxon>
        <taxon>malvids</taxon>
        <taxon>Myrtales</taxon>
        <taxon>Melastomataceae</taxon>
        <taxon>Melastomatoideae</taxon>
        <taxon>Melastomateae</taxon>
        <taxon>Melastoma</taxon>
    </lineage>
</organism>
<keyword evidence="2" id="KW-1185">Reference proteome</keyword>
<accession>A0ACB9P0V8</accession>
<dbReference type="Proteomes" id="UP001057402">
    <property type="component" value="Chromosome 7"/>
</dbReference>